<dbReference type="Proteomes" id="UP000184346">
    <property type="component" value="Unassembled WGS sequence"/>
</dbReference>
<evidence type="ECO:0000256" key="1">
    <source>
        <dbReference type="ARBA" id="ARBA00023002"/>
    </source>
</evidence>
<reference evidence="2 3" key="1">
    <citation type="submission" date="2016-11" db="EMBL/GenBank/DDBJ databases">
        <authorList>
            <person name="Jaros S."/>
            <person name="Januszkiewicz K."/>
            <person name="Wedrychowicz H."/>
        </authorList>
    </citation>
    <scope>NUCLEOTIDE SEQUENCE [LARGE SCALE GENOMIC DNA]</scope>
    <source>
        <strain evidence="2 3">DSM 19980</strain>
    </source>
</reference>
<dbReference type="OrthoDB" id="573392at2"/>
<dbReference type="Gene3D" id="3.10.20.440">
    <property type="entry name" value="2Fe-2S iron-sulphur cluster binding domain, sarcosine oxidase, alpha subunit, N-terminal domain"/>
    <property type="match status" value="1"/>
</dbReference>
<sequence>MFQRLDTAATPTRHVQVWLDGEPHRVAETLTVAAAVLQLRGWQGYRRHVDGTPRAPLCMMGVCQECLITIDGCANRQGCLEPVAEGMRIERQGGDIHDG</sequence>
<evidence type="ECO:0000313" key="3">
    <source>
        <dbReference type="Proteomes" id="UP000184346"/>
    </source>
</evidence>
<dbReference type="GO" id="GO:0016491">
    <property type="term" value="F:oxidoreductase activity"/>
    <property type="evidence" value="ECO:0007669"/>
    <property type="project" value="UniProtKB-KW"/>
</dbReference>
<dbReference type="EMBL" id="FQUJ01000019">
    <property type="protein sequence ID" value="SHF70574.1"/>
    <property type="molecule type" value="Genomic_DNA"/>
</dbReference>
<dbReference type="GO" id="GO:0051536">
    <property type="term" value="F:iron-sulfur cluster binding"/>
    <property type="evidence" value="ECO:0007669"/>
    <property type="project" value="InterPro"/>
</dbReference>
<keyword evidence="3" id="KW-1185">Reference proteome</keyword>
<dbReference type="SUPFAM" id="SSF54292">
    <property type="entry name" value="2Fe-2S ferredoxin-like"/>
    <property type="match status" value="1"/>
</dbReference>
<dbReference type="AlphaFoldDB" id="A0A1M5DUN1"/>
<dbReference type="STRING" id="1121942.SAMN02745148_03337"/>
<name>A0A1M5DUN1_9GAMM</name>
<accession>A0A1M5DUN1</accession>
<organism evidence="2 3">
    <name type="scientific">Modicisalibacter ilicicola DSM 19980</name>
    <dbReference type="NCBI Taxonomy" id="1121942"/>
    <lineage>
        <taxon>Bacteria</taxon>
        <taxon>Pseudomonadati</taxon>
        <taxon>Pseudomonadota</taxon>
        <taxon>Gammaproteobacteria</taxon>
        <taxon>Oceanospirillales</taxon>
        <taxon>Halomonadaceae</taxon>
        <taxon>Modicisalibacter</taxon>
    </lineage>
</organism>
<dbReference type="InterPro" id="IPR042204">
    <property type="entry name" value="2Fe-2S-bd_N"/>
</dbReference>
<gene>
    <name evidence="2" type="ORF">SAMN02745148_03337</name>
</gene>
<keyword evidence="1" id="KW-0560">Oxidoreductase</keyword>
<evidence type="ECO:0000313" key="2">
    <source>
        <dbReference type="EMBL" id="SHF70574.1"/>
    </source>
</evidence>
<protein>
    <submittedName>
        <fullName evidence="2">2Fe-2S iron-sulfur cluster binding domain-containing protein</fullName>
    </submittedName>
</protein>
<dbReference type="Pfam" id="PF13510">
    <property type="entry name" value="Fer2_4"/>
    <property type="match status" value="1"/>
</dbReference>
<proteinExistence type="predicted"/>
<dbReference type="InterPro" id="IPR036010">
    <property type="entry name" value="2Fe-2S_ferredoxin-like_sf"/>
</dbReference>
<dbReference type="RefSeq" id="WP_072824932.1">
    <property type="nucleotide sequence ID" value="NZ_FQUJ01000019.1"/>
</dbReference>